<keyword evidence="8" id="KW-1185">Reference proteome</keyword>
<dbReference type="AlphaFoldDB" id="A0A4Y7IL70"/>
<dbReference type="Proteomes" id="UP000316621">
    <property type="component" value="Chromosome 2"/>
</dbReference>
<evidence type="ECO:0000313" key="7">
    <source>
        <dbReference type="EMBL" id="RZC48846.1"/>
    </source>
</evidence>
<evidence type="ECO:0000256" key="4">
    <source>
        <dbReference type="ARBA" id="ARBA00023235"/>
    </source>
</evidence>
<dbReference type="PANTHER" id="PTHR11071:SF420">
    <property type="entry name" value="PEPTIDYL-PROLYL CIS-TRANS ISOMERASE CYP20-3, CHLOROPLASTIC"/>
    <property type="match status" value="1"/>
</dbReference>
<dbReference type="GO" id="GO:0016018">
    <property type="term" value="F:cyclosporin A binding"/>
    <property type="evidence" value="ECO:0007669"/>
    <property type="project" value="TreeGrafter"/>
</dbReference>
<dbReference type="Gramene" id="RZC48846">
    <property type="protein sequence ID" value="RZC48846"/>
    <property type="gene ID" value="C5167_017278"/>
</dbReference>
<dbReference type="GO" id="GO:0003755">
    <property type="term" value="F:peptidyl-prolyl cis-trans isomerase activity"/>
    <property type="evidence" value="ECO:0007669"/>
    <property type="project" value="UniProtKB-UniRule"/>
</dbReference>
<dbReference type="InterPro" id="IPR002130">
    <property type="entry name" value="Cyclophilin-type_PPIase_dom"/>
</dbReference>
<evidence type="ECO:0000256" key="3">
    <source>
        <dbReference type="ARBA" id="ARBA00023110"/>
    </source>
</evidence>
<dbReference type="Gene3D" id="2.40.100.10">
    <property type="entry name" value="Cyclophilin-like"/>
    <property type="match status" value="1"/>
</dbReference>
<dbReference type="STRING" id="3469.A0A4Y7IL70"/>
<accession>A0A4Y7IL70</accession>
<dbReference type="EC" id="5.2.1.8" evidence="5"/>
<gene>
    <name evidence="7" type="ORF">C5167_017278</name>
</gene>
<dbReference type="PROSITE" id="PS00170">
    <property type="entry name" value="CSA_PPIASE_1"/>
    <property type="match status" value="1"/>
</dbReference>
<keyword evidence="3 5" id="KW-0697">Rotamase</keyword>
<evidence type="ECO:0000256" key="5">
    <source>
        <dbReference type="RuleBase" id="RU363019"/>
    </source>
</evidence>
<sequence length="254" mass="27117">MATSSAFSTPSVFQQKSNVGNLKMVSPVITSSSVNFAGKKSLLSSGCSRYASGGLQIKQISNVNTPVVGHKRMVCTNAVATNLQAEVTTKVFFDVDIGGEPAGRIVMGLFGNEVPRTVENFRALCTGEKGFGYKGCSFHRIIKQFMIQGGDFTNGNGTGGKSIYGDKFADEDFTLKHVGQGVLSMANAGPNTNGSQFFICTIKTPWLDGRHVVFGHVIDGMDVVETLESQETSRGDTPRVPCRITNCGELPLDA</sequence>
<evidence type="ECO:0000256" key="2">
    <source>
        <dbReference type="ARBA" id="ARBA00007365"/>
    </source>
</evidence>
<evidence type="ECO:0000313" key="8">
    <source>
        <dbReference type="Proteomes" id="UP000316621"/>
    </source>
</evidence>
<comment type="similarity">
    <text evidence="2 5">Belongs to the cyclophilin-type PPIase family.</text>
</comment>
<dbReference type="OMA" id="CVNATDN"/>
<dbReference type="SUPFAM" id="SSF50891">
    <property type="entry name" value="Cyclophilin-like"/>
    <property type="match status" value="1"/>
</dbReference>
<dbReference type="GO" id="GO:0006457">
    <property type="term" value="P:protein folding"/>
    <property type="evidence" value="ECO:0007669"/>
    <property type="project" value="InterPro"/>
</dbReference>
<proteinExistence type="inferred from homology"/>
<dbReference type="Pfam" id="PF00160">
    <property type="entry name" value="Pro_isomerase"/>
    <property type="match status" value="1"/>
</dbReference>
<dbReference type="CDD" id="cd01926">
    <property type="entry name" value="cyclophilin_ABH_like"/>
    <property type="match status" value="1"/>
</dbReference>
<keyword evidence="4 5" id="KW-0413">Isomerase</keyword>
<dbReference type="InterPro" id="IPR020892">
    <property type="entry name" value="Cyclophilin-type_PPIase_CS"/>
</dbReference>
<reference evidence="7 8" key="1">
    <citation type="journal article" date="2018" name="Science">
        <title>The opium poppy genome and morphinan production.</title>
        <authorList>
            <person name="Guo L."/>
            <person name="Winzer T."/>
            <person name="Yang X."/>
            <person name="Li Y."/>
            <person name="Ning Z."/>
            <person name="He Z."/>
            <person name="Teodor R."/>
            <person name="Lu Y."/>
            <person name="Bowser T.A."/>
            <person name="Graham I.A."/>
            <person name="Ye K."/>
        </authorList>
    </citation>
    <scope>NUCLEOTIDE SEQUENCE [LARGE SCALE GENOMIC DNA]</scope>
    <source>
        <strain evidence="8">cv. HN1</strain>
        <tissue evidence="7">Leaves</tissue>
    </source>
</reference>
<dbReference type="EMBL" id="CM010716">
    <property type="protein sequence ID" value="RZC48846.1"/>
    <property type="molecule type" value="Genomic_DNA"/>
</dbReference>
<name>A0A4Y7IL70_PAPSO</name>
<comment type="function">
    <text evidence="5">PPIases accelerate the folding of proteins. It catalyzes the cis-trans isomerization of proline imidic peptide bonds in oligopeptides.</text>
</comment>
<feature type="domain" description="PPIase cyclophilin-type" evidence="6">
    <location>
        <begin position="92"/>
        <end position="249"/>
    </location>
</feature>
<dbReference type="PROSITE" id="PS50072">
    <property type="entry name" value="CSA_PPIASE_2"/>
    <property type="match status" value="1"/>
</dbReference>
<protein>
    <recommendedName>
        <fullName evidence="5">Peptidyl-prolyl cis-trans isomerase</fullName>
        <shortName evidence="5">PPIase</shortName>
        <ecNumber evidence="5">5.2.1.8</ecNumber>
    </recommendedName>
</protein>
<evidence type="ECO:0000259" key="6">
    <source>
        <dbReference type="PROSITE" id="PS50072"/>
    </source>
</evidence>
<dbReference type="InterPro" id="IPR029000">
    <property type="entry name" value="Cyclophilin-like_dom_sf"/>
</dbReference>
<dbReference type="PANTHER" id="PTHR11071">
    <property type="entry name" value="PEPTIDYL-PROLYL CIS-TRANS ISOMERASE"/>
    <property type="match status" value="1"/>
</dbReference>
<dbReference type="GO" id="GO:0005737">
    <property type="term" value="C:cytoplasm"/>
    <property type="evidence" value="ECO:0007669"/>
    <property type="project" value="TreeGrafter"/>
</dbReference>
<organism evidence="7 8">
    <name type="scientific">Papaver somniferum</name>
    <name type="common">Opium poppy</name>
    <dbReference type="NCBI Taxonomy" id="3469"/>
    <lineage>
        <taxon>Eukaryota</taxon>
        <taxon>Viridiplantae</taxon>
        <taxon>Streptophyta</taxon>
        <taxon>Embryophyta</taxon>
        <taxon>Tracheophyta</taxon>
        <taxon>Spermatophyta</taxon>
        <taxon>Magnoliopsida</taxon>
        <taxon>Ranunculales</taxon>
        <taxon>Papaveraceae</taxon>
        <taxon>Papaveroideae</taxon>
        <taxon>Papaver</taxon>
    </lineage>
</organism>
<dbReference type="PRINTS" id="PR00153">
    <property type="entry name" value="CSAPPISMRASE"/>
</dbReference>
<dbReference type="OrthoDB" id="193499at2759"/>
<evidence type="ECO:0000256" key="1">
    <source>
        <dbReference type="ARBA" id="ARBA00000971"/>
    </source>
</evidence>
<comment type="catalytic activity">
    <reaction evidence="1 5">
        <text>[protein]-peptidylproline (omega=180) = [protein]-peptidylproline (omega=0)</text>
        <dbReference type="Rhea" id="RHEA:16237"/>
        <dbReference type="Rhea" id="RHEA-COMP:10747"/>
        <dbReference type="Rhea" id="RHEA-COMP:10748"/>
        <dbReference type="ChEBI" id="CHEBI:83833"/>
        <dbReference type="ChEBI" id="CHEBI:83834"/>
        <dbReference type="EC" id="5.2.1.8"/>
    </reaction>
</comment>
<dbReference type="FunFam" id="2.40.100.10:FF:000001">
    <property type="entry name" value="Peptidyl-prolyl cis-trans isomerase"/>
    <property type="match status" value="1"/>
</dbReference>